<dbReference type="OrthoDB" id="9808588at2"/>
<dbReference type="RefSeq" id="WP_086489282.1">
    <property type="nucleotide sequence ID" value="NZ_MSLT01000023.1"/>
</dbReference>
<dbReference type="Pfam" id="PF13682">
    <property type="entry name" value="CZB"/>
    <property type="match status" value="1"/>
</dbReference>
<gene>
    <name evidence="2" type="ORF">TPSD3_14575</name>
</gene>
<dbReference type="AlphaFoldDB" id="A0A251X4Q5"/>
<evidence type="ECO:0000259" key="1">
    <source>
        <dbReference type="Pfam" id="PF13682"/>
    </source>
</evidence>
<dbReference type="Proteomes" id="UP000194798">
    <property type="component" value="Unassembled WGS sequence"/>
</dbReference>
<evidence type="ECO:0000313" key="3">
    <source>
        <dbReference type="Proteomes" id="UP000194798"/>
    </source>
</evidence>
<dbReference type="Gene3D" id="1.20.120.30">
    <property type="entry name" value="Aspartate receptor, ligand-binding domain"/>
    <property type="match status" value="1"/>
</dbReference>
<accession>A0A251X4Q5</accession>
<proteinExistence type="predicted"/>
<feature type="domain" description="Chemoreceptor zinc-binding" evidence="1">
    <location>
        <begin position="14"/>
        <end position="83"/>
    </location>
</feature>
<comment type="caution">
    <text evidence="2">The sequence shown here is derived from an EMBL/GenBank/DDBJ whole genome shotgun (WGS) entry which is preliminary data.</text>
</comment>
<protein>
    <recommendedName>
        <fullName evidence="1">Chemoreceptor zinc-binding domain-containing protein</fullName>
    </recommendedName>
</protein>
<evidence type="ECO:0000313" key="2">
    <source>
        <dbReference type="EMBL" id="OUD12335.1"/>
    </source>
</evidence>
<name>A0A251X4Q5_9GAMM</name>
<sequence length="119" mass="13345">MVAKAFFMMRLNDHVQYLKKMDATLKGKDNFVGMDHCSCKLGKWLYNEGVSEVESLTDPRAKVVFDSLFEPHERFHTVGQEALAKKAAGDETGAQAALTELHTLSNTLANKLLELDKMK</sequence>
<dbReference type="EMBL" id="MSLT01000023">
    <property type="protein sequence ID" value="OUD12335.1"/>
    <property type="molecule type" value="Genomic_DNA"/>
</dbReference>
<dbReference type="InterPro" id="IPR025991">
    <property type="entry name" value="Chemoreceptor_zinc-bind_dom"/>
</dbReference>
<keyword evidence="3" id="KW-1185">Reference proteome</keyword>
<organism evidence="2 3">
    <name type="scientific">Thioflexithrix psekupsensis</name>
    <dbReference type="NCBI Taxonomy" id="1570016"/>
    <lineage>
        <taxon>Bacteria</taxon>
        <taxon>Pseudomonadati</taxon>
        <taxon>Pseudomonadota</taxon>
        <taxon>Gammaproteobacteria</taxon>
        <taxon>Thiotrichales</taxon>
        <taxon>Thioflexithrix</taxon>
    </lineage>
</organism>
<reference evidence="2 3" key="1">
    <citation type="submission" date="2016-12" db="EMBL/GenBank/DDBJ databases">
        <title>Thioflexothrix psekupsii D3 genome sequencing and assembly.</title>
        <authorList>
            <person name="Fomenkov A."/>
            <person name="Vincze T."/>
            <person name="Grabovich M."/>
            <person name="Anton B.P."/>
            <person name="Dubinina G."/>
            <person name="Orlova M."/>
            <person name="Belousova E."/>
            <person name="Roberts R.J."/>
        </authorList>
    </citation>
    <scope>NUCLEOTIDE SEQUENCE [LARGE SCALE GENOMIC DNA]</scope>
    <source>
        <strain evidence="2">D3</strain>
    </source>
</reference>